<dbReference type="InterPro" id="IPR036165">
    <property type="entry name" value="YefM-like_sf"/>
</dbReference>
<dbReference type="RefSeq" id="WP_138153087.1">
    <property type="nucleotide sequence ID" value="NZ_VANU01000005.1"/>
</dbReference>
<evidence type="ECO:0000256" key="1">
    <source>
        <dbReference type="ARBA" id="ARBA00009981"/>
    </source>
</evidence>
<accession>A0A5R8XYH6</accession>
<dbReference type="SUPFAM" id="SSF143120">
    <property type="entry name" value="YefM-like"/>
    <property type="match status" value="1"/>
</dbReference>
<sequence>MQVVSMTEARNKFKDIFDTVYHNHEEVIIHRKGRENVVVIPFDEYNAMKETNYLLSSENNRKHLEESIEQLRTGKTLEKELIEE</sequence>
<dbReference type="Pfam" id="PF02604">
    <property type="entry name" value="PhdYeFM_antitox"/>
    <property type="match status" value="1"/>
</dbReference>
<dbReference type="PANTHER" id="PTHR33713">
    <property type="entry name" value="ANTITOXIN YAFN-RELATED"/>
    <property type="match status" value="1"/>
</dbReference>
<dbReference type="NCBIfam" id="TIGR01552">
    <property type="entry name" value="phd_fam"/>
    <property type="match status" value="1"/>
</dbReference>
<proteinExistence type="inferred from homology"/>
<evidence type="ECO:0000256" key="2">
    <source>
        <dbReference type="RuleBase" id="RU362080"/>
    </source>
</evidence>
<gene>
    <name evidence="3" type="ORF">FDK22_11315</name>
</gene>
<dbReference type="Gene3D" id="6.10.250.330">
    <property type="match status" value="1"/>
</dbReference>
<dbReference type="AlphaFoldDB" id="A0A5R8XYH6"/>
<dbReference type="OrthoDB" id="9802003at2"/>
<reference evidence="3 4" key="1">
    <citation type="submission" date="2019-05" db="EMBL/GenBank/DDBJ databases">
        <title>Arcobacter sp. nov., isolated from sea sediment.</title>
        <authorList>
            <person name="Kim W."/>
        </authorList>
    </citation>
    <scope>NUCLEOTIDE SEQUENCE [LARGE SCALE GENOMIC DNA]</scope>
    <source>
        <strain evidence="3 4">CAU 1517</strain>
    </source>
</reference>
<dbReference type="EMBL" id="VANU01000005">
    <property type="protein sequence ID" value="TLP36832.1"/>
    <property type="molecule type" value="Genomic_DNA"/>
</dbReference>
<comment type="similarity">
    <text evidence="1 2">Belongs to the phD/YefM antitoxin family.</text>
</comment>
<dbReference type="InterPro" id="IPR051405">
    <property type="entry name" value="phD/YefM_antitoxin"/>
</dbReference>
<evidence type="ECO:0000313" key="3">
    <source>
        <dbReference type="EMBL" id="TLP36832.1"/>
    </source>
</evidence>
<evidence type="ECO:0000313" key="4">
    <source>
        <dbReference type="Proteomes" id="UP000308901"/>
    </source>
</evidence>
<dbReference type="Proteomes" id="UP000308901">
    <property type="component" value="Unassembled WGS sequence"/>
</dbReference>
<dbReference type="PANTHER" id="PTHR33713:SF6">
    <property type="entry name" value="ANTITOXIN YEFM"/>
    <property type="match status" value="1"/>
</dbReference>
<dbReference type="InterPro" id="IPR006442">
    <property type="entry name" value="Antitoxin_Phd/YefM"/>
</dbReference>
<keyword evidence="4" id="KW-1185">Reference proteome</keyword>
<protein>
    <recommendedName>
        <fullName evidence="2">Antitoxin</fullName>
    </recommendedName>
</protein>
<dbReference type="Gene3D" id="3.40.1620.10">
    <property type="entry name" value="YefM-like domain"/>
    <property type="match status" value="1"/>
</dbReference>
<comment type="function">
    <text evidence="2">Antitoxin component of a type II toxin-antitoxin (TA) system.</text>
</comment>
<organism evidence="3 4">
    <name type="scientific">Arcobacter arenosus</name>
    <dbReference type="NCBI Taxonomy" id="2576037"/>
    <lineage>
        <taxon>Bacteria</taxon>
        <taxon>Pseudomonadati</taxon>
        <taxon>Campylobacterota</taxon>
        <taxon>Epsilonproteobacteria</taxon>
        <taxon>Campylobacterales</taxon>
        <taxon>Arcobacteraceae</taxon>
        <taxon>Arcobacter</taxon>
    </lineage>
</organism>
<name>A0A5R8XYH6_9BACT</name>
<comment type="caution">
    <text evidence="3">The sequence shown here is derived from an EMBL/GenBank/DDBJ whole genome shotgun (WGS) entry which is preliminary data.</text>
</comment>